<evidence type="ECO:0000313" key="1">
    <source>
        <dbReference type="EMBL" id="ENX58138.1"/>
    </source>
</evidence>
<dbReference type="OrthoDB" id="10009644at2"/>
<comment type="caution">
    <text evidence="1">The sequence shown here is derived from an EMBL/GenBank/DDBJ whole genome shotgun (WGS) entry which is preliminary data.</text>
</comment>
<dbReference type="Proteomes" id="UP000013084">
    <property type="component" value="Unassembled WGS sequence"/>
</dbReference>
<accession>N9RJI8</accession>
<dbReference type="PATRIC" id="fig|1217700.3.peg.2462"/>
<dbReference type="EMBL" id="APRN01000036">
    <property type="protein sequence ID" value="ENX58138.1"/>
    <property type="molecule type" value="Genomic_DNA"/>
</dbReference>
<gene>
    <name evidence="1" type="ORF">F902_02538</name>
</gene>
<evidence type="ECO:0000313" key="2">
    <source>
        <dbReference type="Proteomes" id="UP000013084"/>
    </source>
</evidence>
<protein>
    <submittedName>
        <fullName evidence="1">Uncharacterized protein</fullName>
    </submittedName>
</protein>
<dbReference type="AlphaFoldDB" id="N9RJI8"/>
<name>N9RJI8_9GAMM</name>
<sequence>MTRPLPETKFNELADALNGLRPNEILSEFKYARLNRLLSSLDGILPYDQYQILKAIIELHNDKIVDAYRIAQDVLSISETQYVLEQIFYIFDKVFSVRESLEVLNKIAQIADKLCINIKEVMPRSTELVLAFNDYNNKINFDWNLLHAKEVKNIIDLKTALDNLQVDRENLNQLNEIVHKILIGNNVRCISTEYFSMDGELLFLFYIDQPLHEITRLNDILLETCLSENILDSIYQLSYSYVPYDGVNEIE</sequence>
<keyword evidence="2" id="KW-1185">Reference proteome</keyword>
<organism evidence="1 2">
    <name type="scientific">Acinetobacter higginsii</name>
    <dbReference type="NCBI Taxonomy" id="70347"/>
    <lineage>
        <taxon>Bacteria</taxon>
        <taxon>Pseudomonadati</taxon>
        <taxon>Pseudomonadota</taxon>
        <taxon>Gammaproteobacteria</taxon>
        <taxon>Moraxellales</taxon>
        <taxon>Moraxellaceae</taxon>
        <taxon>Acinetobacter</taxon>
    </lineage>
</organism>
<dbReference type="HOGENOM" id="CLU_097422_0_0_6"/>
<proteinExistence type="predicted"/>
<reference evidence="1 2" key="1">
    <citation type="submission" date="2013-02" db="EMBL/GenBank/DDBJ databases">
        <title>The Genome Sequence of Acinetobacter sp. CIP 70.18.</title>
        <authorList>
            <consortium name="The Broad Institute Genome Sequencing Platform"/>
            <consortium name="The Broad Institute Genome Sequencing Center for Infectious Disease"/>
            <person name="Cerqueira G."/>
            <person name="Feldgarden M."/>
            <person name="Courvalin P."/>
            <person name="Perichon B."/>
            <person name="Grillot-Courvalin C."/>
            <person name="Clermont D."/>
            <person name="Rocha E."/>
            <person name="Yoon E.-J."/>
            <person name="Nemec A."/>
            <person name="Walker B."/>
            <person name="Young S.K."/>
            <person name="Zeng Q."/>
            <person name="Gargeya S."/>
            <person name="Fitzgerald M."/>
            <person name="Haas B."/>
            <person name="Abouelleil A."/>
            <person name="Alvarado L."/>
            <person name="Arachchi H.M."/>
            <person name="Berlin A.M."/>
            <person name="Chapman S.B."/>
            <person name="Dewar J."/>
            <person name="Goldberg J."/>
            <person name="Griggs A."/>
            <person name="Gujja S."/>
            <person name="Hansen M."/>
            <person name="Howarth C."/>
            <person name="Imamovic A."/>
            <person name="Larimer J."/>
            <person name="McCowan C."/>
            <person name="Murphy C."/>
            <person name="Neiman D."/>
            <person name="Pearson M."/>
            <person name="Priest M."/>
            <person name="Roberts A."/>
            <person name="Saif S."/>
            <person name="Shea T."/>
            <person name="Sisk P."/>
            <person name="Sykes S."/>
            <person name="Wortman J."/>
            <person name="Nusbaum C."/>
            <person name="Birren B."/>
        </authorList>
    </citation>
    <scope>NUCLEOTIDE SEQUENCE [LARGE SCALE GENOMIC DNA]</scope>
    <source>
        <strain evidence="1 2">CIP 70.18</strain>
    </source>
</reference>
<dbReference type="RefSeq" id="WP_005203834.1">
    <property type="nucleotide sequence ID" value="NZ_KB850072.1"/>
</dbReference>